<keyword evidence="4" id="KW-1185">Reference proteome</keyword>
<gene>
    <name evidence="3" type="ORF">GCM10022236_25460</name>
</gene>
<evidence type="ECO:0008006" key="5">
    <source>
        <dbReference type="Google" id="ProtNLM"/>
    </source>
</evidence>
<organism evidence="3 4">
    <name type="scientific">Microlunatus ginsengisoli</name>
    <dbReference type="NCBI Taxonomy" id="363863"/>
    <lineage>
        <taxon>Bacteria</taxon>
        <taxon>Bacillati</taxon>
        <taxon>Actinomycetota</taxon>
        <taxon>Actinomycetes</taxon>
        <taxon>Propionibacteriales</taxon>
        <taxon>Propionibacteriaceae</taxon>
        <taxon>Microlunatus</taxon>
    </lineage>
</organism>
<feature type="transmembrane region" description="Helical" evidence="2">
    <location>
        <begin position="352"/>
        <end position="370"/>
    </location>
</feature>
<feature type="transmembrane region" description="Helical" evidence="2">
    <location>
        <begin position="228"/>
        <end position="250"/>
    </location>
</feature>
<dbReference type="Pfam" id="PF19484">
    <property type="entry name" value="DUF6020"/>
    <property type="match status" value="1"/>
</dbReference>
<feature type="transmembrane region" description="Helical" evidence="2">
    <location>
        <begin position="287"/>
        <end position="305"/>
    </location>
</feature>
<name>A0ABP7A0S6_9ACTN</name>
<proteinExistence type="predicted"/>
<keyword evidence="2" id="KW-0812">Transmembrane</keyword>
<evidence type="ECO:0000313" key="3">
    <source>
        <dbReference type="EMBL" id="GAA3622024.1"/>
    </source>
</evidence>
<dbReference type="EMBL" id="BAABAB010000017">
    <property type="protein sequence ID" value="GAA3622024.1"/>
    <property type="molecule type" value="Genomic_DNA"/>
</dbReference>
<accession>A0ABP7A0S6</accession>
<feature type="transmembrane region" description="Helical" evidence="2">
    <location>
        <begin position="575"/>
        <end position="593"/>
    </location>
</feature>
<feature type="transmembrane region" description="Helical" evidence="2">
    <location>
        <begin position="317"/>
        <end position="346"/>
    </location>
</feature>
<feature type="transmembrane region" description="Helical" evidence="2">
    <location>
        <begin position="262"/>
        <end position="281"/>
    </location>
</feature>
<keyword evidence="2" id="KW-1133">Transmembrane helix</keyword>
<feature type="region of interest" description="Disordered" evidence="1">
    <location>
        <begin position="624"/>
        <end position="675"/>
    </location>
</feature>
<evidence type="ECO:0000313" key="4">
    <source>
        <dbReference type="Proteomes" id="UP001501490"/>
    </source>
</evidence>
<dbReference type="InterPro" id="IPR046062">
    <property type="entry name" value="DUF6020"/>
</dbReference>
<dbReference type="Proteomes" id="UP001501490">
    <property type="component" value="Unassembled WGS sequence"/>
</dbReference>
<comment type="caution">
    <text evidence="3">The sequence shown here is derived from an EMBL/GenBank/DDBJ whole genome shotgun (WGS) entry which is preliminary data.</text>
</comment>
<reference evidence="4" key="1">
    <citation type="journal article" date="2019" name="Int. J. Syst. Evol. Microbiol.">
        <title>The Global Catalogue of Microorganisms (GCM) 10K type strain sequencing project: providing services to taxonomists for standard genome sequencing and annotation.</title>
        <authorList>
            <consortium name="The Broad Institute Genomics Platform"/>
            <consortium name="The Broad Institute Genome Sequencing Center for Infectious Disease"/>
            <person name="Wu L."/>
            <person name="Ma J."/>
        </authorList>
    </citation>
    <scope>NUCLEOTIDE SEQUENCE [LARGE SCALE GENOMIC DNA]</scope>
    <source>
        <strain evidence="4">JCM 16929</strain>
    </source>
</reference>
<evidence type="ECO:0000256" key="1">
    <source>
        <dbReference type="SAM" id="MobiDB-lite"/>
    </source>
</evidence>
<protein>
    <recommendedName>
        <fullName evidence="5">Glycosyltransferase RgtA/B/C/D-like domain-containing protein</fullName>
    </recommendedName>
</protein>
<feature type="transmembrane region" description="Helical" evidence="2">
    <location>
        <begin position="99"/>
        <end position="121"/>
    </location>
</feature>
<evidence type="ECO:0000256" key="2">
    <source>
        <dbReference type="SAM" id="Phobius"/>
    </source>
</evidence>
<keyword evidence="2" id="KW-0472">Membrane</keyword>
<sequence length="675" mass="71913">MARLSPLLAAVGALLAVLAIYSEPVAGPLLFTLRGPNASAVVVFAAFTAGGIWTLRRASRSAWRWGLGLGTLFAAAQLIGWSLRTQNALLAPLLTADHLVWTVVHFLGTGWMASAGLAALIQVVDARAGRVVGVLDERPGPVGRLLSALRSPRARPRRIGLAMVMGIFVLSRLPYVLTYWPGIVFFDTFRSYSYARGTRPWDSYEPVGSSVLITAFQWLGTTLGTGDAGGVALAMLTYLLAASAAFTFMLWRLAIWGVSRGLWVFGLCWLALLPIFGMYSVSVVKDVPFSIAVTVLLVCLGELSFGPPASAARRWPWVLLSLAAIVAFATRNNGIYVLALALPILLGPLWQHRRHVLAVLGVVLIAFLLYRGPLYSALRVAPGPEDEAFAVPLQQLARIADDDLDSLTEPDKQFLTRIFGGMPPDQLGAHYVPALADPMKLGARKAWFQHSTGELLAGWASLAARFPGTALAATLANTVGYWDPDAPPYDGPNWWSDNNVRDIHLDIPSGRPASGPAAAVLASGLVPTRDYRNGVHDDGYRAIPLLGSAMSPAPVCWAWLISAALVARRRRPRSLALFVPAGILLLTCLAGPVSGGQRYTLPLFMGLPLAVSAVALSVRSSGRSPRRAALPAPGAIDLTGRAGSGRRLGVPSDPLDAAERGSVEQPAARRSAPAP</sequence>
<feature type="transmembrane region" description="Helical" evidence="2">
    <location>
        <begin position="38"/>
        <end position="55"/>
    </location>
</feature>
<feature type="transmembrane region" description="Helical" evidence="2">
    <location>
        <begin position="62"/>
        <end position="79"/>
    </location>
</feature>
<feature type="transmembrane region" description="Helical" evidence="2">
    <location>
        <begin position="159"/>
        <end position="180"/>
    </location>
</feature>
<feature type="transmembrane region" description="Helical" evidence="2">
    <location>
        <begin position="599"/>
        <end position="618"/>
    </location>
</feature>